<comment type="subcellular location">
    <subcellularLocation>
        <location evidence="1">Secreted</location>
        <location evidence="1">Extracellular space</location>
    </subcellularLocation>
</comment>
<evidence type="ECO:0000256" key="1">
    <source>
        <dbReference type="ARBA" id="ARBA00004239"/>
    </source>
</evidence>
<feature type="domain" description="Peptidase S1" evidence="9">
    <location>
        <begin position="32"/>
        <end position="253"/>
    </location>
</feature>
<evidence type="ECO:0000313" key="10">
    <source>
        <dbReference type="EMBL" id="KAG6441222.1"/>
    </source>
</evidence>
<evidence type="ECO:0000256" key="8">
    <source>
        <dbReference type="SAM" id="SignalP"/>
    </source>
</evidence>
<reference evidence="10" key="1">
    <citation type="journal article" date="2016" name="Insect Biochem. Mol. Biol.">
        <title>Multifaceted biological insights from a draft genome sequence of the tobacco hornworm moth, Manduca sexta.</title>
        <authorList>
            <person name="Kanost M.R."/>
            <person name="Arrese E.L."/>
            <person name="Cao X."/>
            <person name="Chen Y.R."/>
            <person name="Chellapilla S."/>
            <person name="Goldsmith M.R."/>
            <person name="Grosse-Wilde E."/>
            <person name="Heckel D.G."/>
            <person name="Herndon N."/>
            <person name="Jiang H."/>
            <person name="Papanicolaou A."/>
            <person name="Qu J."/>
            <person name="Soulages J.L."/>
            <person name="Vogel H."/>
            <person name="Walters J."/>
            <person name="Waterhouse R.M."/>
            <person name="Ahn S.J."/>
            <person name="Almeida F.C."/>
            <person name="An C."/>
            <person name="Aqrawi P."/>
            <person name="Bretschneider A."/>
            <person name="Bryant W.B."/>
            <person name="Bucks S."/>
            <person name="Chao H."/>
            <person name="Chevignon G."/>
            <person name="Christen J.M."/>
            <person name="Clarke D.F."/>
            <person name="Dittmer N.T."/>
            <person name="Ferguson L.C.F."/>
            <person name="Garavelou S."/>
            <person name="Gordon K.H.J."/>
            <person name="Gunaratna R.T."/>
            <person name="Han Y."/>
            <person name="Hauser F."/>
            <person name="He Y."/>
            <person name="Heidel-Fischer H."/>
            <person name="Hirsh A."/>
            <person name="Hu Y."/>
            <person name="Jiang H."/>
            <person name="Kalra D."/>
            <person name="Klinner C."/>
            <person name="Konig C."/>
            <person name="Kovar C."/>
            <person name="Kroll A.R."/>
            <person name="Kuwar S.S."/>
            <person name="Lee S.L."/>
            <person name="Lehman R."/>
            <person name="Li K."/>
            <person name="Li Z."/>
            <person name="Liang H."/>
            <person name="Lovelace S."/>
            <person name="Lu Z."/>
            <person name="Mansfield J.H."/>
            <person name="McCulloch K.J."/>
            <person name="Mathew T."/>
            <person name="Morton B."/>
            <person name="Muzny D.M."/>
            <person name="Neunemann D."/>
            <person name="Ongeri F."/>
            <person name="Pauchet Y."/>
            <person name="Pu L.L."/>
            <person name="Pyrousis I."/>
            <person name="Rao X.J."/>
            <person name="Redding A."/>
            <person name="Roesel C."/>
            <person name="Sanchez-Gracia A."/>
            <person name="Schaack S."/>
            <person name="Shukla A."/>
            <person name="Tetreau G."/>
            <person name="Wang Y."/>
            <person name="Xiong G.H."/>
            <person name="Traut W."/>
            <person name="Walsh T.K."/>
            <person name="Worley K.C."/>
            <person name="Wu D."/>
            <person name="Wu W."/>
            <person name="Wu Y.Q."/>
            <person name="Zhang X."/>
            <person name="Zou Z."/>
            <person name="Zucker H."/>
            <person name="Briscoe A.D."/>
            <person name="Burmester T."/>
            <person name="Clem R.J."/>
            <person name="Feyereisen R."/>
            <person name="Grimmelikhuijzen C.J.P."/>
            <person name="Hamodrakas S.J."/>
            <person name="Hansson B.S."/>
            <person name="Huguet E."/>
            <person name="Jermiin L.S."/>
            <person name="Lan Q."/>
            <person name="Lehman H.K."/>
            <person name="Lorenzen M."/>
            <person name="Merzendorfer H."/>
            <person name="Michalopoulos I."/>
            <person name="Morton D.B."/>
            <person name="Muthukrishnan S."/>
            <person name="Oakeshott J.G."/>
            <person name="Palmer W."/>
            <person name="Park Y."/>
            <person name="Passarelli A.L."/>
            <person name="Rozas J."/>
            <person name="Schwartz L.M."/>
            <person name="Smith W."/>
            <person name="Southgate A."/>
            <person name="Vilcinskas A."/>
            <person name="Vogt R."/>
            <person name="Wang P."/>
            <person name="Werren J."/>
            <person name="Yu X.Q."/>
            <person name="Zhou J.J."/>
            <person name="Brown S.J."/>
            <person name="Scherer S.E."/>
            <person name="Richards S."/>
            <person name="Blissard G.W."/>
        </authorList>
    </citation>
    <scope>NUCLEOTIDE SEQUENCE</scope>
</reference>
<reference evidence="10" key="2">
    <citation type="submission" date="2020-12" db="EMBL/GenBank/DDBJ databases">
        <authorList>
            <person name="Kanost M."/>
        </authorList>
    </citation>
    <scope>NUCLEOTIDE SEQUENCE</scope>
</reference>
<dbReference type="InterPro" id="IPR018114">
    <property type="entry name" value="TRYPSIN_HIS"/>
</dbReference>
<dbReference type="PROSITE" id="PS00135">
    <property type="entry name" value="TRYPSIN_SER"/>
    <property type="match status" value="1"/>
</dbReference>
<evidence type="ECO:0000256" key="6">
    <source>
        <dbReference type="ARBA" id="ARBA00023157"/>
    </source>
</evidence>
<dbReference type="GO" id="GO:0005576">
    <property type="term" value="C:extracellular region"/>
    <property type="evidence" value="ECO:0007669"/>
    <property type="project" value="UniProtKB-SubCell"/>
</dbReference>
<dbReference type="PROSITE" id="PS50240">
    <property type="entry name" value="TRYPSIN_DOM"/>
    <property type="match status" value="1"/>
</dbReference>
<dbReference type="InterPro" id="IPR050430">
    <property type="entry name" value="Peptidase_S1"/>
</dbReference>
<keyword evidence="3 7" id="KW-0645">Protease</keyword>
<dbReference type="PRINTS" id="PR00722">
    <property type="entry name" value="CHYMOTRYPSIN"/>
</dbReference>
<dbReference type="InterPro" id="IPR001254">
    <property type="entry name" value="Trypsin_dom"/>
</dbReference>
<name>A0A921YL77_MANSE</name>
<dbReference type="SMART" id="SM00020">
    <property type="entry name" value="Tryp_SPc"/>
    <property type="match status" value="1"/>
</dbReference>
<feature type="chain" id="PRO_5038324386" description="Peptidase S1 domain-containing protein" evidence="8">
    <location>
        <begin position="22"/>
        <end position="274"/>
    </location>
</feature>
<dbReference type="Pfam" id="PF00089">
    <property type="entry name" value="Trypsin"/>
    <property type="match status" value="1"/>
</dbReference>
<evidence type="ECO:0000256" key="4">
    <source>
        <dbReference type="ARBA" id="ARBA00022801"/>
    </source>
</evidence>
<dbReference type="GO" id="GO:0006508">
    <property type="term" value="P:proteolysis"/>
    <property type="evidence" value="ECO:0007669"/>
    <property type="project" value="UniProtKB-KW"/>
</dbReference>
<sequence length="274" mass="30258">MDKFLHRVLFAVAYFILYVEQSHIVLGNVSRIVGGHDAPARFGRFHASLRNLTGHHVCGGAVVSKWHVVTAAHCVFGANPQYIKVFIGTTRLDRGGKRCNVSAIHINDNYNRSTRSNDIAVVTIKGTFDCCYTAGIKMHEYELVEGDPVTITGFGALEPKGDSSPQLRALNVTVFSQATCVYAMRYSREVTSNMFCTFTKIGEGTCHGDSGSPVTKDNKLVGVVSWGIPCARGFPDVHTRIKPFIGWIKKLIRDHYCGLKSNYKEVVTTGKRIN</sequence>
<dbReference type="InterPro" id="IPR001314">
    <property type="entry name" value="Peptidase_S1A"/>
</dbReference>
<dbReference type="GO" id="GO:0004252">
    <property type="term" value="F:serine-type endopeptidase activity"/>
    <property type="evidence" value="ECO:0007669"/>
    <property type="project" value="InterPro"/>
</dbReference>
<dbReference type="PROSITE" id="PS00134">
    <property type="entry name" value="TRYPSIN_HIS"/>
    <property type="match status" value="1"/>
</dbReference>
<evidence type="ECO:0000256" key="5">
    <source>
        <dbReference type="ARBA" id="ARBA00022825"/>
    </source>
</evidence>
<dbReference type="InterPro" id="IPR009003">
    <property type="entry name" value="Peptidase_S1_PA"/>
</dbReference>
<evidence type="ECO:0000259" key="9">
    <source>
        <dbReference type="PROSITE" id="PS50240"/>
    </source>
</evidence>
<dbReference type="EMBL" id="JH668285">
    <property type="protein sequence ID" value="KAG6441222.1"/>
    <property type="molecule type" value="Genomic_DNA"/>
</dbReference>
<keyword evidence="11" id="KW-1185">Reference proteome</keyword>
<comment type="similarity">
    <text evidence="2">Belongs to the peptidase S1 family.</text>
</comment>
<keyword evidence="4 7" id="KW-0378">Hydrolase</keyword>
<protein>
    <recommendedName>
        <fullName evidence="9">Peptidase S1 domain-containing protein</fullName>
    </recommendedName>
</protein>
<dbReference type="InterPro" id="IPR043504">
    <property type="entry name" value="Peptidase_S1_PA_chymotrypsin"/>
</dbReference>
<evidence type="ECO:0000256" key="2">
    <source>
        <dbReference type="ARBA" id="ARBA00007664"/>
    </source>
</evidence>
<dbReference type="SUPFAM" id="SSF50494">
    <property type="entry name" value="Trypsin-like serine proteases"/>
    <property type="match status" value="1"/>
</dbReference>
<proteinExistence type="inferred from homology"/>
<dbReference type="Gene3D" id="2.40.10.10">
    <property type="entry name" value="Trypsin-like serine proteases"/>
    <property type="match status" value="2"/>
</dbReference>
<evidence type="ECO:0000256" key="3">
    <source>
        <dbReference type="ARBA" id="ARBA00022670"/>
    </source>
</evidence>
<keyword evidence="5 7" id="KW-0720">Serine protease</keyword>
<accession>A0A921YL77</accession>
<keyword evidence="8" id="KW-0732">Signal</keyword>
<evidence type="ECO:0000313" key="11">
    <source>
        <dbReference type="Proteomes" id="UP000791440"/>
    </source>
</evidence>
<dbReference type="EMBL" id="JH668285">
    <property type="protein sequence ID" value="KAG6441223.1"/>
    <property type="molecule type" value="Genomic_DNA"/>
</dbReference>
<gene>
    <name evidence="10" type="ORF">O3G_MSEX001788</name>
</gene>
<dbReference type="FunFam" id="2.40.10.10:FF:000036">
    <property type="entry name" value="Trypsin beta"/>
    <property type="match status" value="1"/>
</dbReference>
<organism evidence="10 11">
    <name type="scientific">Manduca sexta</name>
    <name type="common">Tobacco hawkmoth</name>
    <name type="synonym">Tobacco hornworm</name>
    <dbReference type="NCBI Taxonomy" id="7130"/>
    <lineage>
        <taxon>Eukaryota</taxon>
        <taxon>Metazoa</taxon>
        <taxon>Ecdysozoa</taxon>
        <taxon>Arthropoda</taxon>
        <taxon>Hexapoda</taxon>
        <taxon>Insecta</taxon>
        <taxon>Pterygota</taxon>
        <taxon>Neoptera</taxon>
        <taxon>Endopterygota</taxon>
        <taxon>Lepidoptera</taxon>
        <taxon>Glossata</taxon>
        <taxon>Ditrysia</taxon>
        <taxon>Bombycoidea</taxon>
        <taxon>Sphingidae</taxon>
        <taxon>Sphinginae</taxon>
        <taxon>Sphingini</taxon>
        <taxon>Manduca</taxon>
    </lineage>
</organism>
<feature type="signal peptide" evidence="8">
    <location>
        <begin position="1"/>
        <end position="21"/>
    </location>
</feature>
<dbReference type="PANTHER" id="PTHR24276">
    <property type="entry name" value="POLYSERASE-RELATED"/>
    <property type="match status" value="1"/>
</dbReference>
<dbReference type="CDD" id="cd00190">
    <property type="entry name" value="Tryp_SPc"/>
    <property type="match status" value="1"/>
</dbReference>
<keyword evidence="6" id="KW-1015">Disulfide bond</keyword>
<dbReference type="PANTHER" id="PTHR24276:SF96">
    <property type="entry name" value="PEPTIDASE S1 DOMAIN-CONTAINING PROTEIN"/>
    <property type="match status" value="1"/>
</dbReference>
<comment type="caution">
    <text evidence="10">The sequence shown here is derived from an EMBL/GenBank/DDBJ whole genome shotgun (WGS) entry which is preliminary data.</text>
</comment>
<evidence type="ECO:0000256" key="7">
    <source>
        <dbReference type="RuleBase" id="RU363034"/>
    </source>
</evidence>
<dbReference type="AlphaFoldDB" id="A0A921YL77"/>
<dbReference type="Proteomes" id="UP000791440">
    <property type="component" value="Unassembled WGS sequence"/>
</dbReference>
<dbReference type="InterPro" id="IPR033116">
    <property type="entry name" value="TRYPSIN_SER"/>
</dbReference>